<dbReference type="AlphaFoldDB" id="X1K2L4"/>
<gene>
    <name evidence="1" type="ORF">S03H2_67313</name>
</gene>
<reference evidence="1" key="1">
    <citation type="journal article" date="2014" name="Front. Microbiol.">
        <title>High frequency of phylogenetically diverse reductive dehalogenase-homologous genes in deep subseafloor sedimentary metagenomes.</title>
        <authorList>
            <person name="Kawai M."/>
            <person name="Futagami T."/>
            <person name="Toyoda A."/>
            <person name="Takaki Y."/>
            <person name="Nishi S."/>
            <person name="Hori S."/>
            <person name="Arai W."/>
            <person name="Tsubouchi T."/>
            <person name="Morono Y."/>
            <person name="Uchiyama I."/>
            <person name="Ito T."/>
            <person name="Fujiyama A."/>
            <person name="Inagaki F."/>
            <person name="Takami H."/>
        </authorList>
    </citation>
    <scope>NUCLEOTIDE SEQUENCE</scope>
    <source>
        <strain evidence="1">Expedition CK06-06</strain>
    </source>
</reference>
<evidence type="ECO:0000313" key="1">
    <source>
        <dbReference type="EMBL" id="GAH76323.1"/>
    </source>
</evidence>
<dbReference type="EMBL" id="BARU01044046">
    <property type="protein sequence ID" value="GAH76323.1"/>
    <property type="molecule type" value="Genomic_DNA"/>
</dbReference>
<accession>X1K2L4</accession>
<feature type="non-terminal residue" evidence="1">
    <location>
        <position position="1"/>
    </location>
</feature>
<organism evidence="1">
    <name type="scientific">marine sediment metagenome</name>
    <dbReference type="NCBI Taxonomy" id="412755"/>
    <lineage>
        <taxon>unclassified sequences</taxon>
        <taxon>metagenomes</taxon>
        <taxon>ecological metagenomes</taxon>
    </lineage>
</organism>
<sequence length="29" mass="3461">VFFNITALLAFFLKKDSVHLKSLKEMRYT</sequence>
<proteinExistence type="predicted"/>
<comment type="caution">
    <text evidence="1">The sequence shown here is derived from an EMBL/GenBank/DDBJ whole genome shotgun (WGS) entry which is preliminary data.</text>
</comment>
<name>X1K2L4_9ZZZZ</name>
<protein>
    <submittedName>
        <fullName evidence="1">Uncharacterized protein</fullName>
    </submittedName>
</protein>